<sequence>MSRNDAYCDNYNTKTCRFLCSIKPYTCYFALQVMQALIICNAESPELEQLTIQGSASLLPLGNETVLARLMSIFILSEISDITIVHNKAQTIRLTNYLNENRQLWPDYMKVNLRELPNFYSLSETLQRIRSSITSNYLFITYSNTVISEIDLRDIFLTMIRKKASVVAVFSTLPATESKLFKSIPSELTVTTNDHSTLISYVPASDVKKQSKLSKNLSSQQTILCRSDLRDCGLYLVSRAALDHVAKLGEDITHRKRSIWQYFWSEPPEINQEANGESDEKFETNNIKNYIECYQTGGTCIHEHRDKIISVKFEDPLIYAETNRLIIQKSCSHTGSQQSGKEFNIIRENCTVHKKAFIRSSFVGSSCKIGSDVRILNSVLLSNVEIRDNCTVQGCVIGEKAVIEELCNLKSCTVAAIQRVPTGTNLESKQLGFTDPELNAT</sequence>
<dbReference type="GO" id="GO:0003743">
    <property type="term" value="F:translation initiation factor activity"/>
    <property type="evidence" value="ECO:0007669"/>
    <property type="project" value="UniProtKB-KW"/>
</dbReference>
<dbReference type="Gene3D" id="3.90.550.10">
    <property type="entry name" value="Spore Coat Polysaccharide Biosynthesis Protein SpsA, Chain A"/>
    <property type="match status" value="1"/>
</dbReference>
<comment type="subcellular location">
    <subcellularLocation>
        <location evidence="1">Cytoplasm</location>
        <location evidence="1">Cytosol</location>
    </subcellularLocation>
</comment>
<dbReference type="GO" id="GO:0002183">
    <property type="term" value="P:cytoplasmic translational initiation"/>
    <property type="evidence" value="ECO:0007669"/>
    <property type="project" value="TreeGrafter"/>
</dbReference>
<reference evidence="11" key="2">
    <citation type="submission" date="2023-11" db="UniProtKB">
        <authorList>
            <consortium name="WormBaseParasite"/>
        </authorList>
    </citation>
    <scope>IDENTIFICATION</scope>
</reference>
<name>A0AA85FUV8_9TREM</name>
<dbReference type="GO" id="GO:0005829">
    <property type="term" value="C:cytosol"/>
    <property type="evidence" value="ECO:0007669"/>
    <property type="project" value="UniProtKB-SubCell"/>
</dbReference>
<keyword evidence="4" id="KW-0396">Initiation factor</keyword>
<dbReference type="GO" id="GO:0005085">
    <property type="term" value="F:guanyl-nucleotide exchange factor activity"/>
    <property type="evidence" value="ECO:0007669"/>
    <property type="project" value="TreeGrafter"/>
</dbReference>
<protein>
    <recommendedName>
        <fullName evidence="6">Translation initiation factor eIF2B subunit gamma</fullName>
    </recommendedName>
    <alternativeName>
        <fullName evidence="7">eIF2B GDP-GTP exchange factor subunit gamma</fullName>
    </alternativeName>
</protein>
<keyword evidence="10" id="KW-1185">Reference proteome</keyword>
<organism evidence="10 11">
    <name type="scientific">Schistosoma rodhaini</name>
    <dbReference type="NCBI Taxonomy" id="6188"/>
    <lineage>
        <taxon>Eukaryota</taxon>
        <taxon>Metazoa</taxon>
        <taxon>Spiralia</taxon>
        <taxon>Lophotrochozoa</taxon>
        <taxon>Platyhelminthes</taxon>
        <taxon>Trematoda</taxon>
        <taxon>Digenea</taxon>
        <taxon>Strigeidida</taxon>
        <taxon>Schistosomatoidea</taxon>
        <taxon>Schistosomatidae</taxon>
        <taxon>Schistosoma</taxon>
    </lineage>
</organism>
<dbReference type="PANTHER" id="PTHR45989:SF1">
    <property type="entry name" value="TRANSLATION INITIATION FACTOR EIF-2B SUBUNIT GAMMA"/>
    <property type="match status" value="1"/>
</dbReference>
<evidence type="ECO:0000256" key="4">
    <source>
        <dbReference type="ARBA" id="ARBA00022540"/>
    </source>
</evidence>
<dbReference type="Proteomes" id="UP000050792">
    <property type="component" value="Unassembled WGS sequence"/>
</dbReference>
<accession>A0AA85FUV8</accession>
<dbReference type="CDD" id="cd04652">
    <property type="entry name" value="LbH_eIF2B_gamma_C"/>
    <property type="match status" value="1"/>
</dbReference>
<evidence type="ECO:0000256" key="3">
    <source>
        <dbReference type="ARBA" id="ARBA00022490"/>
    </source>
</evidence>
<evidence type="ECO:0000256" key="1">
    <source>
        <dbReference type="ARBA" id="ARBA00004514"/>
    </source>
</evidence>
<reference evidence="10" key="1">
    <citation type="submission" date="2022-06" db="EMBL/GenBank/DDBJ databases">
        <authorList>
            <person name="Berger JAMES D."/>
            <person name="Berger JAMES D."/>
        </authorList>
    </citation>
    <scope>NUCLEOTIDE SEQUENCE [LARGE SCALE GENOMIC DNA]</scope>
</reference>
<feature type="domain" description="EIF2B subunit epsilon/gamma LbH" evidence="9">
    <location>
        <begin position="341"/>
        <end position="414"/>
    </location>
</feature>
<dbReference type="Gene3D" id="2.160.10.10">
    <property type="entry name" value="Hexapeptide repeat proteins"/>
    <property type="match status" value="1"/>
</dbReference>
<proteinExistence type="inferred from homology"/>
<evidence type="ECO:0000256" key="2">
    <source>
        <dbReference type="ARBA" id="ARBA00007878"/>
    </source>
</evidence>
<comment type="similarity">
    <text evidence="2">Belongs to the eIF-2B gamma/epsilon subunits family.</text>
</comment>
<dbReference type="Pfam" id="PF25084">
    <property type="entry name" value="LbH_EIF2B"/>
    <property type="match status" value="1"/>
</dbReference>
<dbReference type="InterPro" id="IPR051960">
    <property type="entry name" value="eIF2B_gamma"/>
</dbReference>
<keyword evidence="5" id="KW-0648">Protein biosynthesis</keyword>
<dbReference type="SUPFAM" id="SSF53448">
    <property type="entry name" value="Nucleotide-diphospho-sugar transferases"/>
    <property type="match status" value="1"/>
</dbReference>
<evidence type="ECO:0000313" key="11">
    <source>
        <dbReference type="WBParaSite" id="SRDH1_6450.1"/>
    </source>
</evidence>
<evidence type="ECO:0000256" key="5">
    <source>
        <dbReference type="ARBA" id="ARBA00022917"/>
    </source>
</evidence>
<evidence type="ECO:0000313" key="10">
    <source>
        <dbReference type="Proteomes" id="UP000050792"/>
    </source>
</evidence>
<dbReference type="InterPro" id="IPR029044">
    <property type="entry name" value="Nucleotide-diphossugar_trans"/>
</dbReference>
<evidence type="ECO:0000256" key="7">
    <source>
        <dbReference type="ARBA" id="ARBA00044229"/>
    </source>
</evidence>
<evidence type="ECO:0000259" key="9">
    <source>
        <dbReference type="Pfam" id="PF25084"/>
    </source>
</evidence>
<dbReference type="WBParaSite" id="SRDH1_6450.1">
    <property type="protein sequence ID" value="SRDH1_6450.1"/>
    <property type="gene ID" value="SRDH1_6450"/>
</dbReference>
<comment type="subunit">
    <text evidence="8">Component of the translation initiation factor 2B (eIF2B) complex which is a heterodecamer of two sets of five different subunits: alpha, beta, gamma, delta and epsilon. Subunits alpha, beta and delta comprise a regulatory subcomplex and subunits epsilon and gamma comprise a catalytic subcomplex. Within the complex, the hexameric regulatory complex resides at the center, with the two heterodimeric catalytic subcomplexes bound on opposite sides.</text>
</comment>
<keyword evidence="3" id="KW-0963">Cytoplasm</keyword>
<evidence type="ECO:0000256" key="8">
    <source>
        <dbReference type="ARBA" id="ARBA00046432"/>
    </source>
</evidence>
<dbReference type="PANTHER" id="PTHR45989">
    <property type="entry name" value="TRANSLATION INITIATION FACTOR EIF-2B SUBUNIT GAMMA"/>
    <property type="match status" value="1"/>
</dbReference>
<dbReference type="AlphaFoldDB" id="A0AA85FUV8"/>
<evidence type="ECO:0000256" key="6">
    <source>
        <dbReference type="ARBA" id="ARBA00044196"/>
    </source>
</evidence>
<dbReference type="GO" id="GO:0005851">
    <property type="term" value="C:eukaryotic translation initiation factor 2B complex"/>
    <property type="evidence" value="ECO:0007669"/>
    <property type="project" value="TreeGrafter"/>
</dbReference>
<dbReference type="InterPro" id="IPR056764">
    <property type="entry name" value="LbH_EIF2B3/5"/>
</dbReference>